<dbReference type="EMBL" id="NPIA01000005">
    <property type="protein sequence ID" value="OZM56624.1"/>
    <property type="molecule type" value="Genomic_DNA"/>
</dbReference>
<dbReference type="InterPro" id="IPR011438">
    <property type="entry name" value="DUF1541"/>
</dbReference>
<name>A0A263BSD8_9BACI</name>
<proteinExistence type="predicted"/>
<organism evidence="3 4">
    <name type="scientific">Lottiidibacillus patelloidae</name>
    <dbReference type="NCBI Taxonomy" id="2670334"/>
    <lineage>
        <taxon>Bacteria</taxon>
        <taxon>Bacillati</taxon>
        <taxon>Bacillota</taxon>
        <taxon>Bacilli</taxon>
        <taxon>Bacillales</taxon>
        <taxon>Bacillaceae</taxon>
        <taxon>Lottiidibacillus</taxon>
    </lineage>
</organism>
<keyword evidence="1" id="KW-0732">Signal</keyword>
<sequence length="184" mass="20329">MKTKLIFALIISLFFVTSCSSNSHKDHHDNHGMGHHSDMIYEGSSEVPANLKIAENPKYPVGTKAISVADHMGGMMDKVVVTIVGAYETTAYGTTYVATTTGEEIKDHKWIVHEEFVNIGEEILQPGTKVATIAEHMKGMKGAIQTIEFSVTTTVYMVNFTATNGKKVTNHKWVTEEELEPLKD</sequence>
<feature type="domain" description="DUF1541" evidence="2">
    <location>
        <begin position="61"/>
        <end position="113"/>
    </location>
</feature>
<keyword evidence="4" id="KW-1185">Reference proteome</keyword>
<gene>
    <name evidence="3" type="ORF">CIB95_10390</name>
</gene>
<dbReference type="Pfam" id="PF07563">
    <property type="entry name" value="DUF1541"/>
    <property type="match status" value="2"/>
</dbReference>
<evidence type="ECO:0000313" key="3">
    <source>
        <dbReference type="EMBL" id="OZM56624.1"/>
    </source>
</evidence>
<dbReference type="PROSITE" id="PS51257">
    <property type="entry name" value="PROKAR_LIPOPROTEIN"/>
    <property type="match status" value="1"/>
</dbReference>
<protein>
    <recommendedName>
        <fullName evidence="2">DUF1541 domain-containing protein</fullName>
    </recommendedName>
</protein>
<accession>A0A263BSD8</accession>
<evidence type="ECO:0000313" key="4">
    <source>
        <dbReference type="Proteomes" id="UP000217083"/>
    </source>
</evidence>
<reference evidence="4" key="1">
    <citation type="submission" date="2017-08" db="EMBL/GenBank/DDBJ databases">
        <authorList>
            <person name="Huang Z."/>
        </authorList>
    </citation>
    <scope>NUCLEOTIDE SEQUENCE [LARGE SCALE GENOMIC DNA]</scope>
    <source>
        <strain evidence="4">SA5d-4</strain>
    </source>
</reference>
<dbReference type="RefSeq" id="WP_094924892.1">
    <property type="nucleotide sequence ID" value="NZ_NPIA01000005.1"/>
</dbReference>
<feature type="chain" id="PRO_5039653468" description="DUF1541 domain-containing protein" evidence="1">
    <location>
        <begin position="24"/>
        <end position="184"/>
    </location>
</feature>
<feature type="domain" description="DUF1541" evidence="2">
    <location>
        <begin position="126"/>
        <end position="176"/>
    </location>
</feature>
<reference evidence="3 4" key="2">
    <citation type="submission" date="2017-09" db="EMBL/GenBank/DDBJ databases">
        <title>Bacillus patelloidae sp. nov., isolated from the intestinal tract of a marine limpet.</title>
        <authorList>
            <person name="Liu R."/>
            <person name="Dong C."/>
            <person name="Shao Z."/>
        </authorList>
    </citation>
    <scope>NUCLEOTIDE SEQUENCE [LARGE SCALE GENOMIC DNA]</scope>
    <source>
        <strain evidence="3 4">SA5d-4</strain>
    </source>
</reference>
<feature type="signal peptide" evidence="1">
    <location>
        <begin position="1"/>
        <end position="23"/>
    </location>
</feature>
<dbReference type="Gene3D" id="2.30.30.1210">
    <property type="entry name" value="Domain of unknown function DUF1541"/>
    <property type="match status" value="1"/>
</dbReference>
<evidence type="ECO:0000259" key="2">
    <source>
        <dbReference type="Pfam" id="PF07563"/>
    </source>
</evidence>
<evidence type="ECO:0000256" key="1">
    <source>
        <dbReference type="SAM" id="SignalP"/>
    </source>
</evidence>
<comment type="caution">
    <text evidence="3">The sequence shown here is derived from an EMBL/GenBank/DDBJ whole genome shotgun (WGS) entry which is preliminary data.</text>
</comment>
<dbReference type="Proteomes" id="UP000217083">
    <property type="component" value="Unassembled WGS sequence"/>
</dbReference>
<dbReference type="AlphaFoldDB" id="A0A263BSD8"/>